<evidence type="ECO:0000256" key="1">
    <source>
        <dbReference type="ARBA" id="ARBA00004651"/>
    </source>
</evidence>
<dbReference type="PROSITE" id="PS50928">
    <property type="entry name" value="ABC_TM1"/>
    <property type="match status" value="1"/>
</dbReference>
<sequence length="578" mass="63432">MNFLERWQNRRKKTSRIIRLLSNKAVTITPVWHFALAGLLMVAAVLSVLLPSTLGPLAGFGLAATALCAGLGILQVFIAIGLKRGSGWSRRAALVTNILFIAIASFLAFQIAKWILLFNLIGDAFYKAFGGLAIVVLGIAWWVVAVRIAKRIHDGSSEIEISPKAARRLRPVKVLKRVGQVIVLAGILVWVIQFNPFTLMFVALGALFVPNPLAAVFVLLAILSILMMRALLGEIMSRHVSANQSEEEKLAGWLFVAPSLLGFMAFLAGPLLYSLVMSFFDWNGSSRMTFVGFDNYFGTLGLQVVSNGDAFNVGFTKIADIFGLTVGALDPLFWRSMYNIAIFLVTAVPLAVVPALILATLIELRLPGSKVFRAIFFIPSVAGVIGVTLIWKQMLNSSVGFFNYAIQEIFIMLNFVLPGDPLPTRVEIGWLSTEQWALAAVVVVFAWSQFGFNTVLFIAGLQSISKELYEAAELDGANSFQKFRNVTLPALKPTTFFVTATTVILALQLFDIVFALNQPNVVGFPNNATLTPVVYLYQLGFQQGEFGRASAVAWILFAVIFIFTLIQFNRQKKEAEAI</sequence>
<dbReference type="PANTHER" id="PTHR30193">
    <property type="entry name" value="ABC TRANSPORTER PERMEASE PROTEIN"/>
    <property type="match status" value="1"/>
</dbReference>
<feature type="transmembrane region" description="Helical" evidence="7">
    <location>
        <begin position="213"/>
        <end position="232"/>
    </location>
</feature>
<feature type="transmembrane region" description="Helical" evidence="7">
    <location>
        <begin position="124"/>
        <end position="144"/>
    </location>
</feature>
<evidence type="ECO:0000256" key="6">
    <source>
        <dbReference type="ARBA" id="ARBA00023136"/>
    </source>
</evidence>
<dbReference type="CDD" id="cd06261">
    <property type="entry name" value="TM_PBP2"/>
    <property type="match status" value="1"/>
</dbReference>
<evidence type="ECO:0000313" key="9">
    <source>
        <dbReference type="EMBL" id="CAB4625553.1"/>
    </source>
</evidence>
<dbReference type="SUPFAM" id="SSF161098">
    <property type="entry name" value="MetI-like"/>
    <property type="match status" value="1"/>
</dbReference>
<dbReference type="AlphaFoldDB" id="A0A6J6IMI1"/>
<organism evidence="9">
    <name type="scientific">freshwater metagenome</name>
    <dbReference type="NCBI Taxonomy" id="449393"/>
    <lineage>
        <taxon>unclassified sequences</taxon>
        <taxon>metagenomes</taxon>
        <taxon>ecological metagenomes</taxon>
    </lineage>
</organism>
<evidence type="ECO:0000259" key="8">
    <source>
        <dbReference type="PROSITE" id="PS50928"/>
    </source>
</evidence>
<evidence type="ECO:0000256" key="4">
    <source>
        <dbReference type="ARBA" id="ARBA00022692"/>
    </source>
</evidence>
<feature type="transmembrane region" description="Helical" evidence="7">
    <location>
        <begin position="92"/>
        <end position="112"/>
    </location>
</feature>
<dbReference type="InterPro" id="IPR035906">
    <property type="entry name" value="MetI-like_sf"/>
</dbReference>
<evidence type="ECO:0000256" key="5">
    <source>
        <dbReference type="ARBA" id="ARBA00022989"/>
    </source>
</evidence>
<feature type="transmembrane region" description="Helical" evidence="7">
    <location>
        <begin position="341"/>
        <end position="362"/>
    </location>
</feature>
<accession>A0A6J6IMI1</accession>
<feature type="transmembrane region" description="Helical" evidence="7">
    <location>
        <begin position="494"/>
        <end position="516"/>
    </location>
</feature>
<feature type="transmembrane region" description="Helical" evidence="7">
    <location>
        <begin position="253"/>
        <end position="280"/>
    </location>
</feature>
<feature type="transmembrane region" description="Helical" evidence="7">
    <location>
        <begin position="21"/>
        <end position="50"/>
    </location>
</feature>
<feature type="domain" description="ABC transmembrane type-1" evidence="8">
    <location>
        <begin position="333"/>
        <end position="567"/>
    </location>
</feature>
<feature type="transmembrane region" description="Helical" evidence="7">
    <location>
        <begin position="310"/>
        <end position="329"/>
    </location>
</feature>
<evidence type="ECO:0000256" key="7">
    <source>
        <dbReference type="SAM" id="Phobius"/>
    </source>
</evidence>
<keyword evidence="4 7" id="KW-0812">Transmembrane</keyword>
<feature type="transmembrane region" description="Helical" evidence="7">
    <location>
        <begin position="437"/>
        <end position="459"/>
    </location>
</feature>
<protein>
    <submittedName>
        <fullName evidence="9">Unannotated protein</fullName>
    </submittedName>
</protein>
<proteinExistence type="predicted"/>
<reference evidence="9" key="1">
    <citation type="submission" date="2020-05" db="EMBL/GenBank/DDBJ databases">
        <authorList>
            <person name="Chiriac C."/>
            <person name="Salcher M."/>
            <person name="Ghai R."/>
            <person name="Kavagutti S V."/>
        </authorList>
    </citation>
    <scope>NUCLEOTIDE SEQUENCE</scope>
</reference>
<dbReference type="InterPro" id="IPR000515">
    <property type="entry name" value="MetI-like"/>
</dbReference>
<feature type="transmembrane region" description="Helical" evidence="7">
    <location>
        <begin position="546"/>
        <end position="566"/>
    </location>
</feature>
<name>A0A6J6IMI1_9ZZZZ</name>
<dbReference type="Pfam" id="PF00528">
    <property type="entry name" value="BPD_transp_1"/>
    <property type="match status" value="1"/>
</dbReference>
<gene>
    <name evidence="9" type="ORF">UFOPK2001_00184</name>
</gene>
<keyword evidence="3" id="KW-1003">Cell membrane</keyword>
<feature type="transmembrane region" description="Helical" evidence="7">
    <location>
        <begin position="56"/>
        <end position="80"/>
    </location>
</feature>
<dbReference type="GO" id="GO:0005886">
    <property type="term" value="C:plasma membrane"/>
    <property type="evidence" value="ECO:0007669"/>
    <property type="project" value="UniProtKB-SubCell"/>
</dbReference>
<dbReference type="EMBL" id="CAEZVN010000008">
    <property type="protein sequence ID" value="CAB4625553.1"/>
    <property type="molecule type" value="Genomic_DNA"/>
</dbReference>
<evidence type="ECO:0000256" key="3">
    <source>
        <dbReference type="ARBA" id="ARBA00022475"/>
    </source>
</evidence>
<comment type="subcellular location">
    <subcellularLocation>
        <location evidence="1">Cell membrane</location>
        <topology evidence="1">Multi-pass membrane protein</topology>
    </subcellularLocation>
</comment>
<evidence type="ECO:0000256" key="2">
    <source>
        <dbReference type="ARBA" id="ARBA00022448"/>
    </source>
</evidence>
<keyword evidence="2" id="KW-0813">Transport</keyword>
<feature type="transmembrane region" description="Helical" evidence="7">
    <location>
        <begin position="374"/>
        <end position="391"/>
    </location>
</feature>
<keyword evidence="5 7" id="KW-1133">Transmembrane helix</keyword>
<dbReference type="Gene3D" id="1.10.3720.10">
    <property type="entry name" value="MetI-like"/>
    <property type="match status" value="1"/>
</dbReference>
<dbReference type="InterPro" id="IPR051393">
    <property type="entry name" value="ABC_transporter_permease"/>
</dbReference>
<feature type="transmembrane region" description="Helical" evidence="7">
    <location>
        <begin position="398"/>
        <end position="417"/>
    </location>
</feature>
<keyword evidence="6 7" id="KW-0472">Membrane</keyword>
<dbReference type="GO" id="GO:0055085">
    <property type="term" value="P:transmembrane transport"/>
    <property type="evidence" value="ECO:0007669"/>
    <property type="project" value="InterPro"/>
</dbReference>
<dbReference type="PANTHER" id="PTHR30193:SF41">
    <property type="entry name" value="DIACETYLCHITOBIOSE UPTAKE SYSTEM PERMEASE PROTEIN NGCF"/>
    <property type="match status" value="1"/>
</dbReference>
<feature type="transmembrane region" description="Helical" evidence="7">
    <location>
        <begin position="174"/>
        <end position="193"/>
    </location>
</feature>